<evidence type="ECO:0000256" key="2">
    <source>
        <dbReference type="ARBA" id="ARBA00023125"/>
    </source>
</evidence>
<keyword evidence="6" id="KW-1185">Reference proteome</keyword>
<name>A0ABP8ZYY3_9MICO</name>
<proteinExistence type="predicted"/>
<dbReference type="SUPFAM" id="SSF48008">
    <property type="entry name" value="GntR ligand-binding domain-like"/>
    <property type="match status" value="1"/>
</dbReference>
<dbReference type="InterPro" id="IPR036390">
    <property type="entry name" value="WH_DNA-bd_sf"/>
</dbReference>
<dbReference type="InterPro" id="IPR036388">
    <property type="entry name" value="WH-like_DNA-bd_sf"/>
</dbReference>
<dbReference type="InterPro" id="IPR000524">
    <property type="entry name" value="Tscrpt_reg_HTH_GntR"/>
</dbReference>
<sequence>MADEQRAWETVLSHLERSLLDGSLAPGDRLPGERALAAELGVGRSSVREAIRVLEVLGLVRTSTGSGPTSGAIIIAVPGGGMSALMRLQLAATGFPVADVVETRLVLEAHVAAHLAASSPDLAGPVALLDAMDDPSLTQAEFLALDQEFHLALAEAAGNQVVTATMAGLRSAIESYITAGALAAADWASTCARLRAEHRGILAAVGAHDAEGARDAVVAHITRYYDQITIEKEHHAQATAAEPR</sequence>
<comment type="caution">
    <text evidence="5">The sequence shown here is derived from an EMBL/GenBank/DDBJ whole genome shotgun (WGS) entry which is preliminary data.</text>
</comment>
<dbReference type="CDD" id="cd07377">
    <property type="entry name" value="WHTH_GntR"/>
    <property type="match status" value="1"/>
</dbReference>
<dbReference type="PROSITE" id="PS50949">
    <property type="entry name" value="HTH_GNTR"/>
    <property type="match status" value="1"/>
</dbReference>
<dbReference type="RefSeq" id="WP_345436670.1">
    <property type="nucleotide sequence ID" value="NZ_BAABKO010000001.1"/>
</dbReference>
<keyword evidence="2" id="KW-0238">DNA-binding</keyword>
<dbReference type="PANTHER" id="PTHR43537:SF24">
    <property type="entry name" value="GLUCONATE OPERON TRANSCRIPTIONAL REPRESSOR"/>
    <property type="match status" value="1"/>
</dbReference>
<dbReference type="SUPFAM" id="SSF46785">
    <property type="entry name" value="Winged helix' DNA-binding domain"/>
    <property type="match status" value="1"/>
</dbReference>
<evidence type="ECO:0000313" key="6">
    <source>
        <dbReference type="Proteomes" id="UP001501645"/>
    </source>
</evidence>
<dbReference type="InterPro" id="IPR008920">
    <property type="entry name" value="TF_FadR/GntR_C"/>
</dbReference>
<reference evidence="6" key="1">
    <citation type="journal article" date="2019" name="Int. J. Syst. Evol. Microbiol.">
        <title>The Global Catalogue of Microorganisms (GCM) 10K type strain sequencing project: providing services to taxonomists for standard genome sequencing and annotation.</title>
        <authorList>
            <consortium name="The Broad Institute Genomics Platform"/>
            <consortium name="The Broad Institute Genome Sequencing Center for Infectious Disease"/>
            <person name="Wu L."/>
            <person name="Ma J."/>
        </authorList>
    </citation>
    <scope>NUCLEOTIDE SEQUENCE [LARGE SCALE GENOMIC DNA]</scope>
    <source>
        <strain evidence="6">JCM 18537</strain>
    </source>
</reference>
<evidence type="ECO:0000313" key="5">
    <source>
        <dbReference type="EMBL" id="GAA4768762.1"/>
    </source>
</evidence>
<protein>
    <submittedName>
        <fullName evidence="5">FCD domain-containing protein</fullName>
    </submittedName>
</protein>
<dbReference type="Pfam" id="PF07729">
    <property type="entry name" value="FCD"/>
    <property type="match status" value="1"/>
</dbReference>
<dbReference type="Proteomes" id="UP001501645">
    <property type="component" value="Unassembled WGS sequence"/>
</dbReference>
<accession>A0ABP8ZYY3</accession>
<dbReference type="Gene3D" id="1.20.120.530">
    <property type="entry name" value="GntR ligand-binding domain-like"/>
    <property type="match status" value="1"/>
</dbReference>
<feature type="domain" description="HTH gntR-type" evidence="4">
    <location>
        <begin position="5"/>
        <end position="77"/>
    </location>
</feature>
<dbReference type="EMBL" id="BAABKO010000001">
    <property type="protein sequence ID" value="GAA4768762.1"/>
    <property type="molecule type" value="Genomic_DNA"/>
</dbReference>
<dbReference type="InterPro" id="IPR011711">
    <property type="entry name" value="GntR_C"/>
</dbReference>
<keyword evidence="3" id="KW-0804">Transcription</keyword>
<dbReference type="PANTHER" id="PTHR43537">
    <property type="entry name" value="TRANSCRIPTIONAL REGULATOR, GNTR FAMILY"/>
    <property type="match status" value="1"/>
</dbReference>
<dbReference type="Pfam" id="PF00392">
    <property type="entry name" value="GntR"/>
    <property type="match status" value="1"/>
</dbReference>
<dbReference type="SMART" id="SM00895">
    <property type="entry name" value="FCD"/>
    <property type="match status" value="1"/>
</dbReference>
<evidence type="ECO:0000256" key="1">
    <source>
        <dbReference type="ARBA" id="ARBA00023015"/>
    </source>
</evidence>
<evidence type="ECO:0000259" key="4">
    <source>
        <dbReference type="PROSITE" id="PS50949"/>
    </source>
</evidence>
<organism evidence="5 6">
    <name type="scientific">Microbacterium gilvum</name>
    <dbReference type="NCBI Taxonomy" id="1336204"/>
    <lineage>
        <taxon>Bacteria</taxon>
        <taxon>Bacillati</taxon>
        <taxon>Actinomycetota</taxon>
        <taxon>Actinomycetes</taxon>
        <taxon>Micrococcales</taxon>
        <taxon>Microbacteriaceae</taxon>
        <taxon>Microbacterium</taxon>
    </lineage>
</organism>
<evidence type="ECO:0000256" key="3">
    <source>
        <dbReference type="ARBA" id="ARBA00023163"/>
    </source>
</evidence>
<keyword evidence="1" id="KW-0805">Transcription regulation</keyword>
<gene>
    <name evidence="5" type="ORF">GCM10023351_10490</name>
</gene>
<dbReference type="PRINTS" id="PR00035">
    <property type="entry name" value="HTHGNTR"/>
</dbReference>
<dbReference type="SMART" id="SM00345">
    <property type="entry name" value="HTH_GNTR"/>
    <property type="match status" value="1"/>
</dbReference>
<dbReference type="Gene3D" id="1.10.10.10">
    <property type="entry name" value="Winged helix-like DNA-binding domain superfamily/Winged helix DNA-binding domain"/>
    <property type="match status" value="1"/>
</dbReference>